<sequence>MLRICGAASGDMLASIKASDLDENAPLKSLKQWLQKEFGLPEFMVKLMHDCRCLEAEAQLRGLADAQLDLILLDQMPDGEKFSPKQQGEALHCLCAFRRLEAAKALLSRGADPDFRLHGDTPLDVAFRHRRWEVVQVLLDGGAKRLGNIDLHNINTAPDSGGTFLYKAAREGATLLVQFLLMAGAGIDKASGVDYDTPLGTACSNGHLDIARLLLEAGANKQKPRGSEPLMRACRNGHADIVLLLLEAGTDKDQVFRPHLCTPLSIACEGGHVNVVKLLLEKGASPNKICATREPGALYAASESGRAEIVELLLRSGASREQACGFDLDMPLHVASRNGHRDVVKLLQAARALREP</sequence>
<keyword evidence="3" id="KW-1185">Reference proteome</keyword>
<dbReference type="AlphaFoldDB" id="A0A812N617"/>
<dbReference type="SMART" id="SM00248">
    <property type="entry name" value="ANK"/>
    <property type="match status" value="8"/>
</dbReference>
<dbReference type="OrthoDB" id="20872at2759"/>
<evidence type="ECO:0000313" key="3">
    <source>
        <dbReference type="Proteomes" id="UP000601435"/>
    </source>
</evidence>
<keyword evidence="1" id="KW-0040">ANK repeat</keyword>
<name>A0A812N617_9DINO</name>
<dbReference type="Proteomes" id="UP000601435">
    <property type="component" value="Unassembled WGS sequence"/>
</dbReference>
<feature type="repeat" description="ANK" evidence="1">
    <location>
        <begin position="194"/>
        <end position="220"/>
    </location>
</feature>
<evidence type="ECO:0000256" key="1">
    <source>
        <dbReference type="PROSITE-ProRule" id="PRU00023"/>
    </source>
</evidence>
<dbReference type="PANTHER" id="PTHR24133:SF40">
    <property type="entry name" value="ANKYRIN REPEAT DOMAIN 44"/>
    <property type="match status" value="1"/>
</dbReference>
<evidence type="ECO:0000313" key="2">
    <source>
        <dbReference type="EMBL" id="CAE7280971.1"/>
    </source>
</evidence>
<accession>A0A812N617</accession>
<dbReference type="InterPro" id="IPR002110">
    <property type="entry name" value="Ankyrin_rpt"/>
</dbReference>
<feature type="repeat" description="ANK" evidence="1">
    <location>
        <begin position="160"/>
        <end position="192"/>
    </location>
</feature>
<dbReference type="Gene3D" id="1.25.40.20">
    <property type="entry name" value="Ankyrin repeat-containing domain"/>
    <property type="match status" value="3"/>
</dbReference>
<dbReference type="InterPro" id="IPR036770">
    <property type="entry name" value="Ankyrin_rpt-contain_sf"/>
</dbReference>
<comment type="caution">
    <text evidence="2">The sequence shown here is derived from an EMBL/GenBank/DDBJ whole genome shotgun (WGS) entry which is preliminary data.</text>
</comment>
<dbReference type="SUPFAM" id="SSF48403">
    <property type="entry name" value="Ankyrin repeat"/>
    <property type="match status" value="1"/>
</dbReference>
<proteinExistence type="predicted"/>
<dbReference type="PROSITE" id="PS50088">
    <property type="entry name" value="ANK_REPEAT"/>
    <property type="match status" value="5"/>
</dbReference>
<feature type="repeat" description="ANK" evidence="1">
    <location>
        <begin position="118"/>
        <end position="143"/>
    </location>
</feature>
<protein>
    <submittedName>
        <fullName evidence="2">Ank1 protein</fullName>
    </submittedName>
</protein>
<gene>
    <name evidence="2" type="primary">Ank1</name>
    <name evidence="2" type="ORF">SNEC2469_LOCUS6843</name>
</gene>
<dbReference type="PANTHER" id="PTHR24133">
    <property type="entry name" value="ANKYRIN DOMAIN-CONTAINING"/>
    <property type="match status" value="1"/>
</dbReference>
<dbReference type="PROSITE" id="PS50297">
    <property type="entry name" value="ANK_REP_REGION"/>
    <property type="match status" value="5"/>
</dbReference>
<reference evidence="2" key="1">
    <citation type="submission" date="2021-02" db="EMBL/GenBank/DDBJ databases">
        <authorList>
            <person name="Dougan E. K."/>
            <person name="Rhodes N."/>
            <person name="Thang M."/>
            <person name="Chan C."/>
        </authorList>
    </citation>
    <scope>NUCLEOTIDE SEQUENCE</scope>
</reference>
<dbReference type="EMBL" id="CAJNJA010011831">
    <property type="protein sequence ID" value="CAE7280971.1"/>
    <property type="molecule type" value="Genomic_DNA"/>
</dbReference>
<feature type="repeat" description="ANK" evidence="1">
    <location>
        <begin position="259"/>
        <end position="287"/>
    </location>
</feature>
<feature type="repeat" description="ANK" evidence="1">
    <location>
        <begin position="225"/>
        <end position="257"/>
    </location>
</feature>
<dbReference type="Pfam" id="PF12796">
    <property type="entry name" value="Ank_2"/>
    <property type="match status" value="3"/>
</dbReference>
<organism evidence="2 3">
    <name type="scientific">Symbiodinium necroappetens</name>
    <dbReference type="NCBI Taxonomy" id="1628268"/>
    <lineage>
        <taxon>Eukaryota</taxon>
        <taxon>Sar</taxon>
        <taxon>Alveolata</taxon>
        <taxon>Dinophyceae</taxon>
        <taxon>Suessiales</taxon>
        <taxon>Symbiodiniaceae</taxon>
        <taxon>Symbiodinium</taxon>
    </lineage>
</organism>
<dbReference type="InterPro" id="IPR052391">
    <property type="entry name" value="E3_Ligase-Neurotoxin"/>
</dbReference>